<evidence type="ECO:0000313" key="1">
    <source>
        <dbReference type="EMBL" id="JAD98409.1"/>
    </source>
</evidence>
<dbReference type="EMBL" id="GBRH01199486">
    <property type="protein sequence ID" value="JAD98409.1"/>
    <property type="molecule type" value="Transcribed_RNA"/>
</dbReference>
<accession>A0A0A9ECC7</accession>
<protein>
    <submittedName>
        <fullName evidence="1">Uncharacterized protein</fullName>
    </submittedName>
</protein>
<reference evidence="1" key="2">
    <citation type="journal article" date="2015" name="Data Brief">
        <title>Shoot transcriptome of the giant reed, Arundo donax.</title>
        <authorList>
            <person name="Barrero R.A."/>
            <person name="Guerrero F.D."/>
            <person name="Moolhuijzen P."/>
            <person name="Goolsby J.A."/>
            <person name="Tidwell J."/>
            <person name="Bellgard S.E."/>
            <person name="Bellgard M.I."/>
        </authorList>
    </citation>
    <scope>NUCLEOTIDE SEQUENCE</scope>
    <source>
        <tissue evidence="1">Shoot tissue taken approximately 20 cm above the soil surface</tissue>
    </source>
</reference>
<sequence length="33" mass="3914">MSYIKFALAPTNIVAGIFYIRINKYYLHSTKYL</sequence>
<organism evidence="1">
    <name type="scientific">Arundo donax</name>
    <name type="common">Giant reed</name>
    <name type="synonym">Donax arundinaceus</name>
    <dbReference type="NCBI Taxonomy" id="35708"/>
    <lineage>
        <taxon>Eukaryota</taxon>
        <taxon>Viridiplantae</taxon>
        <taxon>Streptophyta</taxon>
        <taxon>Embryophyta</taxon>
        <taxon>Tracheophyta</taxon>
        <taxon>Spermatophyta</taxon>
        <taxon>Magnoliopsida</taxon>
        <taxon>Liliopsida</taxon>
        <taxon>Poales</taxon>
        <taxon>Poaceae</taxon>
        <taxon>PACMAD clade</taxon>
        <taxon>Arundinoideae</taxon>
        <taxon>Arundineae</taxon>
        <taxon>Arundo</taxon>
    </lineage>
</organism>
<dbReference type="AlphaFoldDB" id="A0A0A9ECC7"/>
<reference evidence="1" key="1">
    <citation type="submission" date="2014-09" db="EMBL/GenBank/DDBJ databases">
        <authorList>
            <person name="Magalhaes I.L.F."/>
            <person name="Oliveira U."/>
            <person name="Santos F.R."/>
            <person name="Vidigal T.H.D.A."/>
            <person name="Brescovit A.D."/>
            <person name="Santos A.J."/>
        </authorList>
    </citation>
    <scope>NUCLEOTIDE SEQUENCE</scope>
    <source>
        <tissue evidence="1">Shoot tissue taken approximately 20 cm above the soil surface</tissue>
    </source>
</reference>
<proteinExistence type="predicted"/>
<name>A0A0A9ECC7_ARUDO</name>